<reference evidence="9" key="1">
    <citation type="journal article" date="2014" name="Int. J. Syst. Evol. Microbiol.">
        <title>Complete genome sequence of Corynebacterium casei LMG S-19264T (=DSM 44701T), isolated from a smear-ripened cheese.</title>
        <authorList>
            <consortium name="US DOE Joint Genome Institute (JGI-PGF)"/>
            <person name="Walter F."/>
            <person name="Albersmeier A."/>
            <person name="Kalinowski J."/>
            <person name="Ruckert C."/>
        </authorList>
    </citation>
    <scope>NUCLEOTIDE SEQUENCE</scope>
    <source>
        <strain evidence="9">KCTC 12870</strain>
    </source>
</reference>
<accession>A0A8J3DE68</accession>
<comment type="similarity">
    <text evidence="7">Belongs to the binding-protein-dependent transport system permease family.</text>
</comment>
<keyword evidence="3" id="KW-1003">Cell membrane</keyword>
<keyword evidence="10" id="KW-1185">Reference proteome</keyword>
<evidence type="ECO:0000256" key="4">
    <source>
        <dbReference type="ARBA" id="ARBA00022692"/>
    </source>
</evidence>
<reference evidence="9" key="2">
    <citation type="submission" date="2020-09" db="EMBL/GenBank/DDBJ databases">
        <authorList>
            <person name="Sun Q."/>
            <person name="Kim S."/>
        </authorList>
    </citation>
    <scope>NUCLEOTIDE SEQUENCE</scope>
    <source>
        <strain evidence="9">KCTC 12870</strain>
    </source>
</reference>
<name>A0A8J3DE68_9BACT</name>
<evidence type="ECO:0000256" key="5">
    <source>
        <dbReference type="ARBA" id="ARBA00022989"/>
    </source>
</evidence>
<keyword evidence="4 7" id="KW-0812">Transmembrane</keyword>
<protein>
    <submittedName>
        <fullName evidence="9">Peptide ABC transporter permease</fullName>
    </submittedName>
</protein>
<evidence type="ECO:0000256" key="6">
    <source>
        <dbReference type="ARBA" id="ARBA00023136"/>
    </source>
</evidence>
<dbReference type="RefSeq" id="WP_189512454.1">
    <property type="nucleotide sequence ID" value="NZ_BMXG01000005.1"/>
</dbReference>
<evidence type="ECO:0000256" key="3">
    <source>
        <dbReference type="ARBA" id="ARBA00022475"/>
    </source>
</evidence>
<evidence type="ECO:0000256" key="2">
    <source>
        <dbReference type="ARBA" id="ARBA00022448"/>
    </source>
</evidence>
<organism evidence="9 10">
    <name type="scientific">Cerasicoccus arenae</name>
    <dbReference type="NCBI Taxonomy" id="424488"/>
    <lineage>
        <taxon>Bacteria</taxon>
        <taxon>Pseudomonadati</taxon>
        <taxon>Verrucomicrobiota</taxon>
        <taxon>Opitutia</taxon>
        <taxon>Puniceicoccales</taxon>
        <taxon>Cerasicoccaceae</taxon>
        <taxon>Cerasicoccus</taxon>
    </lineage>
</organism>
<dbReference type="PROSITE" id="PS50928">
    <property type="entry name" value="ABC_TM1"/>
    <property type="match status" value="1"/>
</dbReference>
<evidence type="ECO:0000256" key="1">
    <source>
        <dbReference type="ARBA" id="ARBA00004651"/>
    </source>
</evidence>
<dbReference type="PANTHER" id="PTHR30465:SF74">
    <property type="entry name" value="OLIGOPEPTIDE TRANSPORT SYSTEM PERMEASE PROTEIN OPPB"/>
    <property type="match status" value="1"/>
</dbReference>
<dbReference type="PANTHER" id="PTHR30465">
    <property type="entry name" value="INNER MEMBRANE ABC TRANSPORTER"/>
    <property type="match status" value="1"/>
</dbReference>
<comment type="caution">
    <text evidence="9">The sequence shown here is derived from an EMBL/GenBank/DDBJ whole genome shotgun (WGS) entry which is preliminary data.</text>
</comment>
<proteinExistence type="inferred from homology"/>
<sequence>MTKLILRRLLETIPVLLLLATLAFFMMRSAPGSAFDREKEVPDHVRAAYEAQYGLNDPLIVQYGRFLGVWPRPNGQYLGLLQGDLGVSTTYTGWTVAELMGAKIPVSLELGLYALIIAVLIGVTMGVLAAWRPHSWTDHLPMSLAMLGICLPTFVIGPLLILAFSLELPWFNVSGWEFPGDRVLPSLTLGLFYAPYLARLTRGSMLEVRNADFMRTALAKGVSGWRVYAVHGLRNGILPVISFLGPAAAGLISGSFVVETIFRIPGLGRFFVEAAINRDAMLVIGCALFYAALLVLLNLAAEILQATLNPKLRFA</sequence>
<dbReference type="Pfam" id="PF00528">
    <property type="entry name" value="BPD_transp_1"/>
    <property type="match status" value="1"/>
</dbReference>
<dbReference type="EMBL" id="BMXG01000005">
    <property type="protein sequence ID" value="GHB96117.1"/>
    <property type="molecule type" value="Genomic_DNA"/>
</dbReference>
<dbReference type="Gene3D" id="1.10.3720.10">
    <property type="entry name" value="MetI-like"/>
    <property type="match status" value="1"/>
</dbReference>
<dbReference type="GO" id="GO:0055085">
    <property type="term" value="P:transmembrane transport"/>
    <property type="evidence" value="ECO:0007669"/>
    <property type="project" value="InterPro"/>
</dbReference>
<keyword evidence="2 7" id="KW-0813">Transport</keyword>
<dbReference type="SUPFAM" id="SSF161098">
    <property type="entry name" value="MetI-like"/>
    <property type="match status" value="1"/>
</dbReference>
<evidence type="ECO:0000313" key="9">
    <source>
        <dbReference type="EMBL" id="GHB96117.1"/>
    </source>
</evidence>
<evidence type="ECO:0000256" key="7">
    <source>
        <dbReference type="RuleBase" id="RU363032"/>
    </source>
</evidence>
<keyword evidence="5 7" id="KW-1133">Transmembrane helix</keyword>
<dbReference type="InterPro" id="IPR000515">
    <property type="entry name" value="MetI-like"/>
</dbReference>
<dbReference type="GO" id="GO:0005886">
    <property type="term" value="C:plasma membrane"/>
    <property type="evidence" value="ECO:0007669"/>
    <property type="project" value="UniProtKB-SubCell"/>
</dbReference>
<gene>
    <name evidence="9" type="primary">oppB</name>
    <name evidence="9" type="ORF">GCM10007047_09820</name>
</gene>
<comment type="subcellular location">
    <subcellularLocation>
        <location evidence="1 7">Cell membrane</location>
        <topology evidence="1 7">Multi-pass membrane protein</topology>
    </subcellularLocation>
</comment>
<keyword evidence="6 7" id="KW-0472">Membrane</keyword>
<feature type="domain" description="ABC transmembrane type-1" evidence="8">
    <location>
        <begin position="104"/>
        <end position="305"/>
    </location>
</feature>
<dbReference type="InterPro" id="IPR035906">
    <property type="entry name" value="MetI-like_sf"/>
</dbReference>
<feature type="transmembrane region" description="Helical" evidence="7">
    <location>
        <begin position="143"/>
        <end position="163"/>
    </location>
</feature>
<dbReference type="AlphaFoldDB" id="A0A8J3DE68"/>
<feature type="transmembrane region" description="Helical" evidence="7">
    <location>
        <begin position="282"/>
        <end position="304"/>
    </location>
</feature>
<evidence type="ECO:0000313" key="10">
    <source>
        <dbReference type="Proteomes" id="UP000642829"/>
    </source>
</evidence>
<evidence type="ECO:0000259" key="8">
    <source>
        <dbReference type="PROSITE" id="PS50928"/>
    </source>
</evidence>
<dbReference type="CDD" id="cd06261">
    <property type="entry name" value="TM_PBP2"/>
    <property type="match status" value="1"/>
</dbReference>
<feature type="transmembrane region" description="Helical" evidence="7">
    <location>
        <begin position="236"/>
        <end position="262"/>
    </location>
</feature>
<dbReference type="Proteomes" id="UP000642829">
    <property type="component" value="Unassembled WGS sequence"/>
</dbReference>
<feature type="transmembrane region" description="Helical" evidence="7">
    <location>
        <begin position="110"/>
        <end position="131"/>
    </location>
</feature>